<dbReference type="InterPro" id="IPR042099">
    <property type="entry name" value="ANL_N_sf"/>
</dbReference>
<dbReference type="InterPro" id="IPR036736">
    <property type="entry name" value="ACP-like_sf"/>
</dbReference>
<evidence type="ECO:0000259" key="6">
    <source>
        <dbReference type="PROSITE" id="PS50075"/>
    </source>
</evidence>
<dbReference type="SUPFAM" id="SSF47336">
    <property type="entry name" value="ACP-like"/>
    <property type="match status" value="2"/>
</dbReference>
<feature type="region of interest" description="Disordered" evidence="5">
    <location>
        <begin position="127"/>
        <end position="157"/>
    </location>
</feature>
<dbReference type="PANTHER" id="PTHR45527:SF11">
    <property type="entry name" value="NONRIBOSOMAL PEPTIDE SYNTHETASE 5"/>
    <property type="match status" value="1"/>
</dbReference>
<dbReference type="InterPro" id="IPR000873">
    <property type="entry name" value="AMP-dep_synth/lig_dom"/>
</dbReference>
<keyword evidence="2" id="KW-0597">Phosphoprotein</keyword>
<dbReference type="GO" id="GO:0005737">
    <property type="term" value="C:cytoplasm"/>
    <property type="evidence" value="ECO:0007669"/>
    <property type="project" value="TreeGrafter"/>
</dbReference>
<dbReference type="NCBIfam" id="TIGR01733">
    <property type="entry name" value="AA-adenyl-dom"/>
    <property type="match status" value="1"/>
</dbReference>
<dbReference type="InterPro" id="IPR001242">
    <property type="entry name" value="Condensation_dom"/>
</dbReference>
<dbReference type="GO" id="GO:0043041">
    <property type="term" value="P:amino acid activation for nonribosomal peptide biosynthetic process"/>
    <property type="evidence" value="ECO:0007669"/>
    <property type="project" value="TreeGrafter"/>
</dbReference>
<evidence type="ECO:0000256" key="1">
    <source>
        <dbReference type="ARBA" id="ARBA00022450"/>
    </source>
</evidence>
<dbReference type="SUPFAM" id="SSF52777">
    <property type="entry name" value="CoA-dependent acyltransferases"/>
    <property type="match status" value="4"/>
</dbReference>
<dbReference type="CDD" id="cd19537">
    <property type="entry name" value="C_NRPS-like"/>
    <property type="match status" value="1"/>
</dbReference>
<dbReference type="Gene3D" id="3.30.559.10">
    <property type="entry name" value="Chloramphenicol acetyltransferase-like domain"/>
    <property type="match status" value="2"/>
</dbReference>
<feature type="domain" description="Carrier" evidence="6">
    <location>
        <begin position="47"/>
        <end position="123"/>
    </location>
</feature>
<dbReference type="PANTHER" id="PTHR45527">
    <property type="entry name" value="NONRIBOSOMAL PEPTIDE SYNTHETASE"/>
    <property type="match status" value="1"/>
</dbReference>
<organism evidence="7 8">
    <name type="scientific">Aspergillus oryzae (strain 3.042)</name>
    <name type="common">Yellow koji mold</name>
    <dbReference type="NCBI Taxonomy" id="1160506"/>
    <lineage>
        <taxon>Eukaryota</taxon>
        <taxon>Fungi</taxon>
        <taxon>Dikarya</taxon>
        <taxon>Ascomycota</taxon>
        <taxon>Pezizomycotina</taxon>
        <taxon>Eurotiomycetes</taxon>
        <taxon>Eurotiomycetidae</taxon>
        <taxon>Eurotiales</taxon>
        <taxon>Aspergillaceae</taxon>
        <taxon>Aspergillus</taxon>
        <taxon>Aspergillus subgen. Circumdati</taxon>
    </lineage>
</organism>
<comment type="caution">
    <text evidence="7">The sequence shown here is derived from an EMBL/GenBank/DDBJ whole genome shotgun (WGS) entry which is preliminary data.</text>
</comment>
<keyword evidence="1" id="KW-0596">Phosphopantetheine</keyword>
<dbReference type="Gene3D" id="1.10.1200.10">
    <property type="entry name" value="ACP-like"/>
    <property type="match status" value="2"/>
</dbReference>
<dbReference type="Gene3D" id="3.40.50.12780">
    <property type="entry name" value="N-terminal domain of ligase-like"/>
    <property type="match status" value="1"/>
</dbReference>
<evidence type="ECO:0000313" key="7">
    <source>
        <dbReference type="EMBL" id="EIT80977.1"/>
    </source>
</evidence>
<dbReference type="OrthoDB" id="416786at2759"/>
<dbReference type="SUPFAM" id="SSF56801">
    <property type="entry name" value="Acetyl-CoA synthetase-like"/>
    <property type="match status" value="1"/>
</dbReference>
<dbReference type="Gene3D" id="3.30.559.30">
    <property type="entry name" value="Nonribosomal peptide synthetase, condensation domain"/>
    <property type="match status" value="2"/>
</dbReference>
<evidence type="ECO:0000256" key="3">
    <source>
        <dbReference type="ARBA" id="ARBA00022598"/>
    </source>
</evidence>
<name>I8A7A8_ASPO3</name>
<dbReference type="InterPro" id="IPR020845">
    <property type="entry name" value="AMP-binding_CS"/>
</dbReference>
<evidence type="ECO:0000256" key="2">
    <source>
        <dbReference type="ARBA" id="ARBA00022553"/>
    </source>
</evidence>
<reference evidence="7 8" key="1">
    <citation type="journal article" date="2012" name="Eukaryot. Cell">
        <title>Draft genome sequence of Aspergillus oryzae strain 3.042.</title>
        <authorList>
            <person name="Zhao G."/>
            <person name="Yao Y."/>
            <person name="Qi W."/>
            <person name="Wang C."/>
            <person name="Hou L."/>
            <person name="Zeng B."/>
            <person name="Cao X."/>
        </authorList>
    </citation>
    <scope>NUCLEOTIDE SEQUENCE [LARGE SCALE GENOMIC DNA]</scope>
    <source>
        <strain evidence="7 8">3.042</strain>
    </source>
</reference>
<dbReference type="InterPro" id="IPR009081">
    <property type="entry name" value="PP-bd_ACP"/>
</dbReference>
<accession>I8A7A8</accession>
<dbReference type="InterPro" id="IPR010071">
    <property type="entry name" value="AA_adenyl_dom"/>
</dbReference>
<dbReference type="HOGENOM" id="CLU_000022_0_5_1"/>
<dbReference type="Pfam" id="PF00501">
    <property type="entry name" value="AMP-binding"/>
    <property type="match status" value="1"/>
</dbReference>
<evidence type="ECO:0000313" key="8">
    <source>
        <dbReference type="Proteomes" id="UP000002812"/>
    </source>
</evidence>
<dbReference type="InterPro" id="IPR006162">
    <property type="entry name" value="Ppantetheine_attach_site"/>
</dbReference>
<dbReference type="PROSITE" id="PS00455">
    <property type="entry name" value="AMP_BINDING"/>
    <property type="match status" value="1"/>
</dbReference>
<dbReference type="InterPro" id="IPR023213">
    <property type="entry name" value="CAT-like_dom_sf"/>
</dbReference>
<evidence type="ECO:0000256" key="5">
    <source>
        <dbReference type="SAM" id="MobiDB-lite"/>
    </source>
</evidence>
<dbReference type="PROSITE" id="PS50075">
    <property type="entry name" value="CARRIER"/>
    <property type="match status" value="2"/>
</dbReference>
<evidence type="ECO:0000256" key="4">
    <source>
        <dbReference type="ARBA" id="ARBA00029454"/>
    </source>
</evidence>
<dbReference type="Gene3D" id="3.30.300.30">
    <property type="match status" value="1"/>
</dbReference>
<keyword evidence="3" id="KW-0436">Ligase</keyword>
<dbReference type="GO" id="GO:0044550">
    <property type="term" value="P:secondary metabolite biosynthetic process"/>
    <property type="evidence" value="ECO:0007669"/>
    <property type="project" value="TreeGrafter"/>
</dbReference>
<dbReference type="GO" id="GO:0016874">
    <property type="term" value="F:ligase activity"/>
    <property type="evidence" value="ECO:0007669"/>
    <property type="project" value="UniProtKB-KW"/>
</dbReference>
<proteinExistence type="inferred from homology"/>
<dbReference type="InterPro" id="IPR045851">
    <property type="entry name" value="AMP-bd_C_sf"/>
</dbReference>
<feature type="domain" description="Carrier" evidence="6">
    <location>
        <begin position="1096"/>
        <end position="1171"/>
    </location>
</feature>
<dbReference type="Proteomes" id="UP000002812">
    <property type="component" value="Unassembled WGS sequence"/>
</dbReference>
<reference evidence="8" key="2">
    <citation type="submission" date="2012-06" db="EMBL/GenBank/DDBJ databases">
        <title>Comparative genomic analyses of Aspergillus oryzae 3.042 and A. oryzae RIB40 for soy-sauce fermentation.</title>
        <authorList>
            <person name="Zhao G."/>
            <person name="Hou L."/>
            <person name="Wang C."/>
            <person name="Cao X."/>
        </authorList>
    </citation>
    <scope>NUCLEOTIDE SEQUENCE [LARGE SCALE GENOMIC DNA]</scope>
    <source>
        <strain evidence="8">3.042</strain>
    </source>
</reference>
<dbReference type="GO" id="GO:0031177">
    <property type="term" value="F:phosphopantetheine binding"/>
    <property type="evidence" value="ECO:0007669"/>
    <property type="project" value="TreeGrafter"/>
</dbReference>
<gene>
    <name evidence="7" type="ORF">Ao3042_02548</name>
</gene>
<comment type="similarity">
    <text evidence="4">Belongs to the NRP synthetase family.</text>
</comment>
<sequence>MPLSGWPKGGYEVRLWYVHVPERYFIYMAADWNPRHAPINIGYPSRTTMNPSSQLLVQQLAAVLEVDTAELDLNSGFVHNGGNSLSAVEFVSRSKSLGVSLSIASILSSTNLRALFTDLLSSESNLIPIPDPSDDSDDLSNPSSSTGGSPRVATPISSNVSTAAEDDYLTQGSVLTQYATQSLSEMQASLLHGSLKSPGTNIIYHYETYQTDVIPVLKRAWKTVIEGEPIFHSSLLDGSARNQEYFTWSEVTVETEAEYREQLQTLWLKSVSSSFKVVHWKRSPPASSQSTVIWAVHHALVDGYSAMLLFCKVRRAITGLPIVPGPSFSDVEKRIRVWRQERKSQGDEYWAGHAAQLDQAQGELLLPAPTPEGTSSAVTESEEVYVAPSVSNTQLHCVAKRLGVTLSTCYYAAWSLVLSLYADSASVVFGAVLAGRNLPLEGVDEVVGPLVNTLPLCLTLSRQQSAQDFLKNLFSRMVELAEYQWTTPDNGYTRNFSSAMAMQVPGPECKDGVSPIEPPYTRQTTDVPLSINILTDGAARFVYHTSQYSRADIVRLGKYFQRALQLLLRPHRPIEECLQGLLGCVDLQTLMGFGNCSSSLTTTVAIKEDLVTLFESAVSRNPMDVAVQKGNCHLTYQELDTHAGRVAATLRGFIQDGDVVCLHADRSVNWIVGIMGILKAGGVYCALDKALPQEARETIFSASGSRLFLVPSLSDQSFCPTDCDRLLVVEDLVKDDNVPITHRDSPRPQTDAYLCFTSGSTGKPKGVMCLHQGLVAFQRDLEVRLFAQPGRRVAQIMSVAFDGSIHEIFSALSYGAALVLQSGDDPFAHLSDVDSAILTPSMARVLNPADFERLSTVSTKVYLVGEPVTQDVCDRWSEQKTLYNMYGPTEGTCGATIKQLHPRQRVTIGPPNPSTRIYIMNQHQELVPPGVIGEIYIAGVQVARHYIGMPEQTAQRFVADPIIRIGERMYKTGDRGYWSEDGEVVCLGRTDRQIKLRGFRLDLDDLETRMIRAFPAVTAVALTRQGNHLIAAILPASTDVDAFSARVAQVLPPYATPRKVLALDEFPTTKAGKRDYLAIAKLSAQAPASTGRTLTSPMEKLVGDAFRDILQLGKDVALHTHSSFRELGGHSLLQLLLATRISQGVNRQVPLYVVAQHDRIDHLAAAIDSGLGLQQLVTTDPMGLGESAIAPIEREWWHKYQINESTSSFNVNFMAKIDDCLVDRARLVHACNEVMARHRVLRSRYIFSRAAGRVVRQYSPLAPRVQAVKTVNPWVEVNRPFSLSRSAPIRAVVSDSYFILTISHIVADLTTLQILLREISSHYQGGSLPSIPHTYMNSTLWYEKPTSCDLDFWSDCLGQLPDTTHLLGHGGYRRGYRGRSALCEIPPATYQSMRHFLRQSSITAQQLSLATIALCLDDPSVPMPTETDIVLGIPYINRKSQEDLDVVGLFLEPLPVRISFGQETHNHEKASYLDTVQRSVRSSVGHAIHWDQLLEHLQVSTTPPDHPLFDVVVTFHSQSHSNGLELSAPGLRTCYTYAEGAKFRLLCEFSALSEDRLLLRLEYDTDCFTEENIQLLQARIPLALSLLVQNVPYDMIRQTLACPPETQPVKVLKPDVVFGTPLSDI</sequence>
<dbReference type="PROSITE" id="PS00012">
    <property type="entry name" value="PHOSPHOPANTETHEINE"/>
    <property type="match status" value="1"/>
</dbReference>
<dbReference type="Pfam" id="PF00550">
    <property type="entry name" value="PP-binding"/>
    <property type="match status" value="2"/>
</dbReference>
<dbReference type="EMBL" id="AKHY01000111">
    <property type="protein sequence ID" value="EIT80977.1"/>
    <property type="molecule type" value="Genomic_DNA"/>
</dbReference>
<dbReference type="Pfam" id="PF00668">
    <property type="entry name" value="Condensation"/>
    <property type="match status" value="2"/>
</dbReference>
<protein>
    <submittedName>
        <fullName evidence="7">Non-ribosomal peptide synthetase module</fullName>
    </submittedName>
</protein>